<keyword evidence="2" id="KW-0413">Isomerase</keyword>
<evidence type="ECO:0000256" key="5">
    <source>
        <dbReference type="SAM" id="SignalP"/>
    </source>
</evidence>
<dbReference type="GO" id="GO:0016791">
    <property type="term" value="F:phosphatase activity"/>
    <property type="evidence" value="ECO:0007669"/>
    <property type="project" value="TreeGrafter"/>
</dbReference>
<dbReference type="Pfam" id="PF00300">
    <property type="entry name" value="His_Phos_1"/>
    <property type="match status" value="1"/>
</dbReference>
<keyword evidence="7" id="KW-1185">Reference proteome</keyword>
<evidence type="ECO:0008006" key="8">
    <source>
        <dbReference type="Google" id="ProtNLM"/>
    </source>
</evidence>
<evidence type="ECO:0000256" key="3">
    <source>
        <dbReference type="PIRSR" id="PIRSR613078-1"/>
    </source>
</evidence>
<dbReference type="InterPro" id="IPR013078">
    <property type="entry name" value="His_Pase_superF_clade-1"/>
</dbReference>
<evidence type="ECO:0000256" key="2">
    <source>
        <dbReference type="ARBA" id="ARBA00023235"/>
    </source>
</evidence>
<dbReference type="SMART" id="SM00855">
    <property type="entry name" value="PGAM"/>
    <property type="match status" value="1"/>
</dbReference>
<dbReference type="STRING" id="1169540.A0A0G4EKL9"/>
<dbReference type="PROSITE" id="PS51318">
    <property type="entry name" value="TAT"/>
    <property type="match status" value="1"/>
</dbReference>
<dbReference type="CDD" id="cd07067">
    <property type="entry name" value="HP_PGM_like"/>
    <property type="match status" value="1"/>
</dbReference>
<evidence type="ECO:0000256" key="1">
    <source>
        <dbReference type="ARBA" id="ARBA00023152"/>
    </source>
</evidence>
<sequence>MSADPPSDASASSSRRLFLAESSALPLVLLTSLIAPPGARAAADGSSSLGEEFRSQLGPVEPGWVRLVLCRHGQTDYNKERLIQGRRINAPINDEGVRQATALAGVLEGMDVRAVVSSSMMRAGQTADIVHSRHRDVPRLRFKDLDEVDFGELEGRGIASGLPSLTSTYASWRLGEGEARLGSIGESGIDIATRVRAAIDDLIVVAKQPPMLASRLGIDVSAAFASQADQQPPVVVAVAHGEFLRRLLADAAGDDVGLRLSAETAVINNCGINVVDVNPATLQTKIQLINWNSHIKRLEDIAKQ</sequence>
<feature type="signal peptide" evidence="5">
    <location>
        <begin position="1"/>
        <end position="41"/>
    </location>
</feature>
<name>A0A0G4EKL9_VITBC</name>
<dbReference type="PANTHER" id="PTHR48100">
    <property type="entry name" value="BROAD-SPECIFICITY PHOSPHATASE YOR283W-RELATED"/>
    <property type="match status" value="1"/>
</dbReference>
<dbReference type="PANTHER" id="PTHR48100:SF1">
    <property type="entry name" value="HISTIDINE PHOSPHATASE FAMILY PROTEIN-RELATED"/>
    <property type="match status" value="1"/>
</dbReference>
<dbReference type="InterPro" id="IPR050275">
    <property type="entry name" value="PGM_Phosphatase"/>
</dbReference>
<evidence type="ECO:0000256" key="4">
    <source>
        <dbReference type="PIRSR" id="PIRSR613078-2"/>
    </source>
</evidence>
<dbReference type="OrthoDB" id="276388at2759"/>
<feature type="active site" description="Proton donor/acceptor" evidence="3">
    <location>
        <position position="147"/>
    </location>
</feature>
<dbReference type="InterPro" id="IPR029033">
    <property type="entry name" value="His_PPase_superfam"/>
</dbReference>
<dbReference type="GO" id="GO:0005737">
    <property type="term" value="C:cytoplasm"/>
    <property type="evidence" value="ECO:0007669"/>
    <property type="project" value="TreeGrafter"/>
</dbReference>
<evidence type="ECO:0000313" key="7">
    <source>
        <dbReference type="Proteomes" id="UP000041254"/>
    </source>
</evidence>
<dbReference type="InParanoid" id="A0A0G4EKL9"/>
<dbReference type="EMBL" id="CDMY01000251">
    <property type="protein sequence ID" value="CEL96969.1"/>
    <property type="molecule type" value="Genomic_DNA"/>
</dbReference>
<dbReference type="AlphaFoldDB" id="A0A0G4EKL9"/>
<gene>
    <name evidence="6" type="ORF">Vbra_12118</name>
</gene>
<accession>A0A0G4EKL9</accession>
<dbReference type="SUPFAM" id="SSF53254">
    <property type="entry name" value="Phosphoglycerate mutase-like"/>
    <property type="match status" value="1"/>
</dbReference>
<evidence type="ECO:0000313" key="6">
    <source>
        <dbReference type="EMBL" id="CEL96969.1"/>
    </source>
</evidence>
<dbReference type="PROSITE" id="PS00175">
    <property type="entry name" value="PG_MUTASE"/>
    <property type="match status" value="1"/>
</dbReference>
<dbReference type="Proteomes" id="UP000041254">
    <property type="component" value="Unassembled WGS sequence"/>
</dbReference>
<reference evidence="6 7" key="1">
    <citation type="submission" date="2014-11" db="EMBL/GenBank/DDBJ databases">
        <authorList>
            <person name="Zhu J."/>
            <person name="Qi W."/>
            <person name="Song R."/>
        </authorList>
    </citation>
    <scope>NUCLEOTIDE SEQUENCE [LARGE SCALE GENOMIC DNA]</scope>
</reference>
<dbReference type="InterPro" id="IPR001345">
    <property type="entry name" value="PG/BPGM_mutase_AS"/>
</dbReference>
<dbReference type="VEuPathDB" id="CryptoDB:Vbra_12118"/>
<feature type="binding site" evidence="4">
    <location>
        <begin position="71"/>
        <end position="78"/>
    </location>
    <ligand>
        <name>substrate</name>
    </ligand>
</feature>
<feature type="chain" id="PRO_5005187244" description="Phosphoglycerate mutase" evidence="5">
    <location>
        <begin position="42"/>
        <end position="304"/>
    </location>
</feature>
<feature type="binding site" evidence="4">
    <location>
        <position position="122"/>
    </location>
    <ligand>
        <name>substrate</name>
    </ligand>
</feature>
<keyword evidence="5" id="KW-0732">Signal</keyword>
<proteinExistence type="predicted"/>
<feature type="active site" description="Tele-phosphohistidine intermediate" evidence="3">
    <location>
        <position position="72"/>
    </location>
</feature>
<protein>
    <recommendedName>
        <fullName evidence="8">Phosphoglycerate mutase</fullName>
    </recommendedName>
</protein>
<dbReference type="InterPro" id="IPR006311">
    <property type="entry name" value="TAT_signal"/>
</dbReference>
<dbReference type="OMA" id="WRFLEPP"/>
<organism evidence="6 7">
    <name type="scientific">Vitrella brassicaformis (strain CCMP3155)</name>
    <dbReference type="NCBI Taxonomy" id="1169540"/>
    <lineage>
        <taxon>Eukaryota</taxon>
        <taxon>Sar</taxon>
        <taxon>Alveolata</taxon>
        <taxon>Colpodellida</taxon>
        <taxon>Vitrellaceae</taxon>
        <taxon>Vitrella</taxon>
    </lineage>
</organism>
<dbReference type="Gene3D" id="3.40.50.1240">
    <property type="entry name" value="Phosphoglycerate mutase-like"/>
    <property type="match status" value="1"/>
</dbReference>
<keyword evidence="1" id="KW-0324">Glycolysis</keyword>